<proteinExistence type="predicted"/>
<keyword evidence="2" id="KW-0812">Transmembrane</keyword>
<dbReference type="EMBL" id="CP035108">
    <property type="protein sequence ID" value="QAR32615.1"/>
    <property type="molecule type" value="Genomic_DNA"/>
</dbReference>
<gene>
    <name evidence="4" type="ORF">EP073_04090</name>
</gene>
<dbReference type="Proteomes" id="UP000287502">
    <property type="component" value="Chromosome"/>
</dbReference>
<organism evidence="4 5">
    <name type="scientific">Geovibrio thiophilus</name>
    <dbReference type="NCBI Taxonomy" id="139438"/>
    <lineage>
        <taxon>Bacteria</taxon>
        <taxon>Pseudomonadati</taxon>
        <taxon>Deferribacterota</taxon>
        <taxon>Deferribacteres</taxon>
        <taxon>Deferribacterales</taxon>
        <taxon>Geovibrionaceae</taxon>
        <taxon>Geovibrio</taxon>
    </lineage>
</organism>
<feature type="domain" description="GGDEF" evidence="3">
    <location>
        <begin position="850"/>
        <end position="985"/>
    </location>
</feature>
<dbReference type="Pfam" id="PF00990">
    <property type="entry name" value="GGDEF"/>
    <property type="match status" value="1"/>
</dbReference>
<dbReference type="SUPFAM" id="SSF53850">
    <property type="entry name" value="Periplasmic binding protein-like II"/>
    <property type="match status" value="3"/>
</dbReference>
<keyword evidence="2" id="KW-0472">Membrane</keyword>
<dbReference type="AlphaFoldDB" id="A0A3R5UU84"/>
<dbReference type="KEGG" id="gtl:EP073_04090"/>
<dbReference type="OrthoDB" id="9813903at2"/>
<dbReference type="CDD" id="cd13708">
    <property type="entry name" value="PBP2_BvgS_like_1"/>
    <property type="match status" value="1"/>
</dbReference>
<accession>A0A3R5UU84</accession>
<evidence type="ECO:0000256" key="1">
    <source>
        <dbReference type="ARBA" id="ARBA00022729"/>
    </source>
</evidence>
<dbReference type="Pfam" id="PF00497">
    <property type="entry name" value="SBP_bac_3"/>
    <property type="match status" value="3"/>
</dbReference>
<evidence type="ECO:0000259" key="3">
    <source>
        <dbReference type="PROSITE" id="PS50887"/>
    </source>
</evidence>
<dbReference type="PANTHER" id="PTHR35936">
    <property type="entry name" value="MEMBRANE-BOUND LYTIC MUREIN TRANSGLYCOSYLASE F"/>
    <property type="match status" value="1"/>
</dbReference>
<dbReference type="CDD" id="cd01007">
    <property type="entry name" value="PBP2_BvgS_HisK_like"/>
    <property type="match status" value="2"/>
</dbReference>
<evidence type="ECO:0000256" key="2">
    <source>
        <dbReference type="SAM" id="Phobius"/>
    </source>
</evidence>
<dbReference type="NCBIfam" id="TIGR00254">
    <property type="entry name" value="GGDEF"/>
    <property type="match status" value="1"/>
</dbReference>
<keyword evidence="1" id="KW-0732">Signal</keyword>
<protein>
    <submittedName>
        <fullName evidence="4">Transporter substrate-binding domain-containing protein</fullName>
    </submittedName>
</protein>
<name>A0A3R5UU84_9BACT</name>
<dbReference type="SMART" id="SM00267">
    <property type="entry name" value="GGDEF"/>
    <property type="match status" value="1"/>
</dbReference>
<dbReference type="Gene3D" id="3.30.70.270">
    <property type="match status" value="1"/>
</dbReference>
<dbReference type="InterPro" id="IPR029787">
    <property type="entry name" value="Nucleotide_cyclase"/>
</dbReference>
<keyword evidence="5" id="KW-1185">Reference proteome</keyword>
<dbReference type="InterPro" id="IPR043128">
    <property type="entry name" value="Rev_trsase/Diguanyl_cyclase"/>
</dbReference>
<dbReference type="PROSITE" id="PS50887">
    <property type="entry name" value="GGDEF"/>
    <property type="match status" value="1"/>
</dbReference>
<sequence length="987" mass="112529">MFLSDRYVMEDIPEKPYTMSRALYKLAIVFLLLLLSVPVYASGELFTEEEQAYINAKKVITVGVVDSNEPYTYFRNGNIKGYSIDFMNMIQEVSGLKIHYKMGNWTNIYHAFLNGELDAINEISYTPEREKFIIFSDPYHIRRTVVFVRSDSGIRTADNITSLKGRKVGYIKDIFYAGTLRGHNLSLTEFNNNVDMIKSLAFGWIDAVFVSELGGRFIARENTFSNIISVGNLKVDGLKEEDLRIGVLKNNPLLAGVINKSISALPEPRKEELEKLWSIYNGQVFSAAESIELTPAEEAFIRSRPSVSVGMLPDFYPFSFASNDEIMGYTDSLLKIISRRTGLDFTYNIKPWSAILSDFRNETTDMIADISLTAERKPYTLFTDEYARIPSYVFVRDDFGKYTGVQSLRGKTVGITKDIFFKDLIDKNKLRNLQEYSSRDEMLKDLSFGRLDAVITSLNSGSSMIKKYALLNVTIGGEFNPDGKTVEDLRFGISPALPELHSIVTKALLSVSQEERILLENQWLVPQLNEMRKPTLSFTDEEKEYLKNKKIIRMCVDPDWMPFEKIEDGKVHSGMAADFIKLMQKNSGIQIHLAPTDTWAESLKMAENRECDILSLAMRTPERLKYFSFTTPYIIIPTVIATSINDPFIDNIEDVLDKSFATVKGYSINEILRNKYPKIKLVELDSDTESIALLQKGEVYGAIGTMAGIGYQIKQQKIVDIKISGRLNQDWELGIAARNDEPLLVRIFQKLVDSISEEDKNAITGKWMSIRYDQGFDYRLFWKIMGVFAFLAAVIAYWSHKLKKLNKELHAANIRLQELSDKDSLTGLYNRRFFAVSSQQAFNICQRSGIRFSVAIIDIDHFKKVNDTFGHLFGDKGLQEMANTLIRHFQRQTDACSRFGGEEFAVFITNTGEDTLTTRIENIRREMEKKVIEMENMRTTLTISAGVYSAVPSQEDTLDDALKRADDALYKAKNEGRNRTVVWREDA</sequence>
<dbReference type="SUPFAM" id="SSF55073">
    <property type="entry name" value="Nucleotide cyclase"/>
    <property type="match status" value="1"/>
</dbReference>
<evidence type="ECO:0000313" key="5">
    <source>
        <dbReference type="Proteomes" id="UP000287502"/>
    </source>
</evidence>
<feature type="transmembrane region" description="Helical" evidence="2">
    <location>
        <begin position="780"/>
        <end position="798"/>
    </location>
</feature>
<evidence type="ECO:0000313" key="4">
    <source>
        <dbReference type="EMBL" id="QAR32615.1"/>
    </source>
</evidence>
<dbReference type="GO" id="GO:0003824">
    <property type="term" value="F:catalytic activity"/>
    <property type="evidence" value="ECO:0007669"/>
    <property type="project" value="UniProtKB-ARBA"/>
</dbReference>
<dbReference type="PANTHER" id="PTHR35936:SF32">
    <property type="entry name" value="MEMBRANE-BOUND LYTIC MUREIN TRANSGLYCOSYLASE F"/>
    <property type="match status" value="1"/>
</dbReference>
<dbReference type="CDD" id="cd01949">
    <property type="entry name" value="GGDEF"/>
    <property type="match status" value="1"/>
</dbReference>
<dbReference type="InterPro" id="IPR000160">
    <property type="entry name" value="GGDEF_dom"/>
</dbReference>
<dbReference type="SMART" id="SM00062">
    <property type="entry name" value="PBPb"/>
    <property type="match status" value="3"/>
</dbReference>
<dbReference type="InterPro" id="IPR001638">
    <property type="entry name" value="Solute-binding_3/MltF_N"/>
</dbReference>
<keyword evidence="2" id="KW-1133">Transmembrane helix</keyword>
<reference evidence="4 5" key="1">
    <citation type="submission" date="2019-01" db="EMBL/GenBank/DDBJ databases">
        <title>Geovibrio thiophilus DSM 11263, complete genome.</title>
        <authorList>
            <person name="Spring S."/>
            <person name="Bunk B."/>
            <person name="Sproer C."/>
        </authorList>
    </citation>
    <scope>NUCLEOTIDE SEQUENCE [LARGE SCALE GENOMIC DNA]</scope>
    <source>
        <strain evidence="4 5">DSM 11263</strain>
    </source>
</reference>
<dbReference type="Gene3D" id="3.40.190.10">
    <property type="entry name" value="Periplasmic binding protein-like II"/>
    <property type="match status" value="6"/>
</dbReference>
<dbReference type="FunFam" id="3.30.70.270:FF:000001">
    <property type="entry name" value="Diguanylate cyclase domain protein"/>
    <property type="match status" value="1"/>
</dbReference>